<dbReference type="AlphaFoldDB" id="U5EX87"/>
<dbReference type="PANTHER" id="PTHR16184">
    <property type="entry name" value="ELONGATOR COMPLEX PROTEIN 6"/>
    <property type="match status" value="1"/>
</dbReference>
<dbReference type="Gene3D" id="3.40.50.300">
    <property type="entry name" value="P-loop containing nucleotide triphosphate hydrolases"/>
    <property type="match status" value="1"/>
</dbReference>
<dbReference type="GO" id="GO:0002098">
    <property type="term" value="P:tRNA wobble uridine modification"/>
    <property type="evidence" value="ECO:0007669"/>
    <property type="project" value="InterPro"/>
</dbReference>
<protein>
    <recommendedName>
        <fullName evidence="3">Elongator complex protein 6</fullName>
    </recommendedName>
</protein>
<evidence type="ECO:0000313" key="4">
    <source>
        <dbReference type="EMBL" id="JAB57218.1"/>
    </source>
</evidence>
<dbReference type="Pfam" id="PF09807">
    <property type="entry name" value="ELP6"/>
    <property type="match status" value="1"/>
</dbReference>
<dbReference type="InterPro" id="IPR018627">
    <property type="entry name" value="ELP6"/>
</dbReference>
<dbReference type="InterPro" id="IPR027417">
    <property type="entry name" value="P-loop_NTPase"/>
</dbReference>
<sequence>MSSSILMACGLTDELKTPKVIFIKENSGVDGNFLISCLLGQRLKQRDHKIFLHATHHNFQHYSNACMKLGSNINLPNDSGQLKFHDVKKLLFDSNFHNSTEIINYENLFATFVTFINENLPHESNRISIIFDDLSFYLNFNSHENDLIKFIEKIVEFIEIHPRRNSIFLVLKLNNSELYEYLCNNLAIFSDCELIVSQLKSGRFREVDGHLDIYRIKSDESGDAQQQLIDFKVKEKSILFKVNERNIKVFVPGEFGIKIV</sequence>
<evidence type="ECO:0000256" key="3">
    <source>
        <dbReference type="ARBA" id="ARBA00020263"/>
    </source>
</evidence>
<dbReference type="EMBL" id="GANO01002653">
    <property type="protein sequence ID" value="JAB57218.1"/>
    <property type="molecule type" value="mRNA"/>
</dbReference>
<dbReference type="PANTHER" id="PTHR16184:SF6">
    <property type="entry name" value="ELONGATOR COMPLEX PROTEIN 6"/>
    <property type="match status" value="1"/>
</dbReference>
<evidence type="ECO:0000256" key="1">
    <source>
        <dbReference type="ARBA" id="ARBA00005043"/>
    </source>
</evidence>
<comment type="pathway">
    <text evidence="1">tRNA modification; 5-methoxycarbonylmethyl-2-thiouridine-tRNA biosynthesis.</text>
</comment>
<comment type="similarity">
    <text evidence="2">Belongs to the ELP6 family.</text>
</comment>
<dbReference type="GO" id="GO:0033588">
    <property type="term" value="C:elongator holoenzyme complex"/>
    <property type="evidence" value="ECO:0007669"/>
    <property type="project" value="InterPro"/>
</dbReference>
<reference evidence="4" key="1">
    <citation type="journal article" date="2014" name="Insect Biochem. Mol. Biol.">
        <title>An insight into the sialome of the frog biting fly, Corethrella appendiculata.</title>
        <authorList>
            <person name="Ribeiro J.M.C."/>
            <person name="Chagas A.C."/>
            <person name="Pham V.M."/>
            <person name="Lounibos L.P."/>
            <person name="Calvo E."/>
        </authorList>
    </citation>
    <scope>NUCLEOTIDE SEQUENCE</scope>
    <source>
        <tissue evidence="4">Salivary glands</tissue>
    </source>
</reference>
<organism evidence="4">
    <name type="scientific">Corethrella appendiculata</name>
    <dbReference type="NCBI Taxonomy" id="1370023"/>
    <lineage>
        <taxon>Eukaryota</taxon>
        <taxon>Metazoa</taxon>
        <taxon>Ecdysozoa</taxon>
        <taxon>Arthropoda</taxon>
        <taxon>Hexapoda</taxon>
        <taxon>Insecta</taxon>
        <taxon>Pterygota</taxon>
        <taxon>Neoptera</taxon>
        <taxon>Endopterygota</taxon>
        <taxon>Diptera</taxon>
        <taxon>Nematocera</taxon>
        <taxon>Culicoidea</taxon>
        <taxon>Chaoboridae</taxon>
        <taxon>Corethrella</taxon>
    </lineage>
</organism>
<evidence type="ECO:0000256" key="2">
    <source>
        <dbReference type="ARBA" id="ARBA00008837"/>
    </source>
</evidence>
<name>U5EX87_9DIPT</name>
<proteinExistence type="evidence at transcript level"/>
<dbReference type="UniPathway" id="UPA00988"/>
<accession>U5EX87</accession>